<protein>
    <submittedName>
        <fullName evidence="4">Glycerol-3-phosphate cytidyltransferase</fullName>
    </submittedName>
</protein>
<dbReference type="InterPro" id="IPR004821">
    <property type="entry name" value="Cyt_trans-like"/>
</dbReference>
<dbReference type="InterPro" id="IPR050385">
    <property type="entry name" value="Archaeal_FAD_synthase"/>
</dbReference>
<dbReference type="PANTHER" id="PTHR43793:SF1">
    <property type="entry name" value="FAD SYNTHASE"/>
    <property type="match status" value="1"/>
</dbReference>
<reference evidence="4 5" key="1">
    <citation type="journal article" date="2015" name="Nature">
        <title>rRNA introns, odd ribosomes, and small enigmatic genomes across a large radiation of phyla.</title>
        <authorList>
            <person name="Brown C.T."/>
            <person name="Hug L.A."/>
            <person name="Thomas B.C."/>
            <person name="Sharon I."/>
            <person name="Castelle C.J."/>
            <person name="Singh A."/>
            <person name="Wilkins M.J."/>
            <person name="Williams K.H."/>
            <person name="Banfield J.F."/>
        </authorList>
    </citation>
    <scope>NUCLEOTIDE SEQUENCE [LARGE SCALE GENOMIC DNA]</scope>
</reference>
<keyword evidence="1 4" id="KW-0808">Transferase</keyword>
<comment type="caution">
    <text evidence="4">The sequence shown here is derived from an EMBL/GenBank/DDBJ whole genome shotgun (WGS) entry which is preliminary data.</text>
</comment>
<feature type="domain" description="Cytidyltransferase-like" evidence="3">
    <location>
        <begin position="28"/>
        <end position="162"/>
    </location>
</feature>
<evidence type="ECO:0000313" key="5">
    <source>
        <dbReference type="Proteomes" id="UP000034366"/>
    </source>
</evidence>
<name>A0A0G0I352_9BACT</name>
<accession>A0A0G0I352</accession>
<sequence length="171" mass="19695">MKNKNNKYSLYYVAKMIKKQSNNKKVVMIGGSFDLIHVGHVRILEKAKKHGNILVVCLNSDAHIKTYKPAFRPIVSEMQRAEIVNNLKSVDYTFITESTEKGLYDLEIYNTLKPDVLILIKEKDRYKSRILTAKKLMGQFPDLKVIFIEPIYTDVSTTKIIEKILASQNTN</sequence>
<evidence type="ECO:0000256" key="1">
    <source>
        <dbReference type="ARBA" id="ARBA00022679"/>
    </source>
</evidence>
<evidence type="ECO:0000256" key="2">
    <source>
        <dbReference type="ARBA" id="ARBA00022695"/>
    </source>
</evidence>
<evidence type="ECO:0000259" key="3">
    <source>
        <dbReference type="Pfam" id="PF01467"/>
    </source>
</evidence>
<organism evidence="4 5">
    <name type="scientific">Candidatus Woesebacteria bacterium GW2011_GWD1_38_10</name>
    <dbReference type="NCBI Taxonomy" id="1618592"/>
    <lineage>
        <taxon>Bacteria</taxon>
        <taxon>Candidatus Woeseibacteriota</taxon>
    </lineage>
</organism>
<dbReference type="InterPro" id="IPR014729">
    <property type="entry name" value="Rossmann-like_a/b/a_fold"/>
</dbReference>
<keyword evidence="2" id="KW-0548">Nucleotidyltransferase</keyword>
<dbReference type="Pfam" id="PF01467">
    <property type="entry name" value="CTP_transf_like"/>
    <property type="match status" value="1"/>
</dbReference>
<dbReference type="PANTHER" id="PTHR43793">
    <property type="entry name" value="FAD SYNTHASE"/>
    <property type="match status" value="1"/>
</dbReference>
<dbReference type="Proteomes" id="UP000034366">
    <property type="component" value="Unassembled WGS sequence"/>
</dbReference>
<evidence type="ECO:0000313" key="4">
    <source>
        <dbReference type="EMBL" id="KKQ48992.1"/>
    </source>
</evidence>
<dbReference type="EMBL" id="LBTW01000020">
    <property type="protein sequence ID" value="KKQ48992.1"/>
    <property type="molecule type" value="Genomic_DNA"/>
</dbReference>
<gene>
    <name evidence="4" type="ORF">US67_C0020G0006</name>
</gene>
<dbReference type="AlphaFoldDB" id="A0A0G0I352"/>
<dbReference type="NCBIfam" id="TIGR00125">
    <property type="entry name" value="cyt_tran_rel"/>
    <property type="match status" value="1"/>
</dbReference>
<proteinExistence type="predicted"/>
<dbReference type="SUPFAM" id="SSF52374">
    <property type="entry name" value="Nucleotidylyl transferase"/>
    <property type="match status" value="1"/>
</dbReference>
<dbReference type="GO" id="GO:0016779">
    <property type="term" value="F:nucleotidyltransferase activity"/>
    <property type="evidence" value="ECO:0007669"/>
    <property type="project" value="UniProtKB-KW"/>
</dbReference>
<dbReference type="Gene3D" id="3.40.50.620">
    <property type="entry name" value="HUPs"/>
    <property type="match status" value="1"/>
</dbReference>